<gene>
    <name evidence="1" type="ORF">KOSB73_30112</name>
</gene>
<proteinExistence type="predicted"/>
<dbReference type="EMBL" id="FZTC01000023">
    <property type="protein sequence ID" value="SNU37070.1"/>
    <property type="molecule type" value="Genomic_DNA"/>
</dbReference>
<name>A0A285B838_9ENTR</name>
<dbReference type="Proteomes" id="UP000220639">
    <property type="component" value="Unassembled WGS sequence"/>
</dbReference>
<dbReference type="AlphaFoldDB" id="A0A285B838"/>
<reference evidence="2" key="1">
    <citation type="submission" date="2017-08" db="EMBL/GenBank/DDBJ databases">
        <authorList>
            <person name="Brisse S."/>
        </authorList>
    </citation>
    <scope>NUCLEOTIDE SEQUENCE [LARGE SCALE GENOMIC DNA]</scope>
    <source>
        <strain evidence="2">06D021</strain>
    </source>
</reference>
<evidence type="ECO:0000313" key="1">
    <source>
        <dbReference type="EMBL" id="SNU37070.1"/>
    </source>
</evidence>
<accession>A0A285B838</accession>
<protein>
    <submittedName>
        <fullName evidence="1">Uncharacterized protein</fullName>
    </submittedName>
</protein>
<sequence length="68" mass="7915">MTLYSGCGAEYCQIVNLILIDFIDSHNIGVVVLFQVYKNERKKYGCEYFKRMSVDAFISRVMRGVLIR</sequence>
<evidence type="ECO:0000313" key="2">
    <source>
        <dbReference type="Proteomes" id="UP000220639"/>
    </source>
</evidence>
<organism evidence="1 2">
    <name type="scientific">Klebsiella grimontii</name>
    <dbReference type="NCBI Taxonomy" id="2058152"/>
    <lineage>
        <taxon>Bacteria</taxon>
        <taxon>Pseudomonadati</taxon>
        <taxon>Pseudomonadota</taxon>
        <taxon>Gammaproteobacteria</taxon>
        <taxon>Enterobacterales</taxon>
        <taxon>Enterobacteriaceae</taxon>
        <taxon>Klebsiella/Raoultella group</taxon>
        <taxon>Klebsiella</taxon>
    </lineage>
</organism>